<evidence type="ECO:0000313" key="4">
    <source>
        <dbReference type="Proteomes" id="UP000053411"/>
    </source>
</evidence>
<dbReference type="OrthoDB" id="2819018at2759"/>
<reference evidence="3 4" key="1">
    <citation type="submission" date="2015-01" db="EMBL/GenBank/DDBJ databases">
        <title>The Genome Sequence of Fonsecaea multimorphosa CBS 102226.</title>
        <authorList>
            <consortium name="The Broad Institute Genomics Platform"/>
            <person name="Cuomo C."/>
            <person name="de Hoog S."/>
            <person name="Gorbushina A."/>
            <person name="Stielow B."/>
            <person name="Teixiera M."/>
            <person name="Abouelleil A."/>
            <person name="Chapman S.B."/>
            <person name="Priest M."/>
            <person name="Young S.K."/>
            <person name="Wortman J."/>
            <person name="Nusbaum C."/>
            <person name="Birren B."/>
        </authorList>
    </citation>
    <scope>NUCLEOTIDE SEQUENCE [LARGE SCALE GENOMIC DNA]</scope>
    <source>
        <strain evidence="3 4">CBS 102226</strain>
    </source>
</reference>
<dbReference type="EMBL" id="KN848069">
    <property type="protein sequence ID" value="KIX99329.1"/>
    <property type="molecule type" value="Genomic_DNA"/>
</dbReference>
<proteinExistence type="predicted"/>
<feature type="transmembrane region" description="Helical" evidence="1">
    <location>
        <begin position="86"/>
        <end position="109"/>
    </location>
</feature>
<evidence type="ECO:0008006" key="5">
    <source>
        <dbReference type="Google" id="ProtNLM"/>
    </source>
</evidence>
<dbReference type="InterPro" id="IPR046580">
    <property type="entry name" value="DUF6640"/>
</dbReference>
<name>A0A0D2K865_9EURO</name>
<organism evidence="3 4">
    <name type="scientific">Fonsecaea multimorphosa CBS 102226</name>
    <dbReference type="NCBI Taxonomy" id="1442371"/>
    <lineage>
        <taxon>Eukaryota</taxon>
        <taxon>Fungi</taxon>
        <taxon>Dikarya</taxon>
        <taxon>Ascomycota</taxon>
        <taxon>Pezizomycotina</taxon>
        <taxon>Eurotiomycetes</taxon>
        <taxon>Chaetothyriomycetidae</taxon>
        <taxon>Chaetothyriales</taxon>
        <taxon>Herpotrichiellaceae</taxon>
        <taxon>Fonsecaea</taxon>
    </lineage>
</organism>
<feature type="transmembrane region" description="Helical" evidence="1">
    <location>
        <begin position="121"/>
        <end position="139"/>
    </location>
</feature>
<keyword evidence="1" id="KW-1133">Transmembrane helix</keyword>
<evidence type="ECO:0000313" key="3">
    <source>
        <dbReference type="EMBL" id="KIX99329.1"/>
    </source>
</evidence>
<evidence type="ECO:0000256" key="2">
    <source>
        <dbReference type="SAM" id="SignalP"/>
    </source>
</evidence>
<keyword evidence="2" id="KW-0732">Signal</keyword>
<dbReference type="AlphaFoldDB" id="A0A0D2K865"/>
<dbReference type="Proteomes" id="UP000053411">
    <property type="component" value="Unassembled WGS sequence"/>
</dbReference>
<dbReference type="GeneID" id="27710651"/>
<evidence type="ECO:0000256" key="1">
    <source>
        <dbReference type="SAM" id="Phobius"/>
    </source>
</evidence>
<dbReference type="VEuPathDB" id="FungiDB:Z520_04905"/>
<feature type="signal peptide" evidence="2">
    <location>
        <begin position="1"/>
        <end position="31"/>
    </location>
</feature>
<keyword evidence="1" id="KW-0812">Transmembrane</keyword>
<accession>A0A0D2K865</accession>
<keyword evidence="4" id="KW-1185">Reference proteome</keyword>
<feature type="chain" id="PRO_5002245536" description="Acetyltransferase" evidence="2">
    <location>
        <begin position="32"/>
        <end position="153"/>
    </location>
</feature>
<dbReference type="RefSeq" id="XP_016633452.1">
    <property type="nucleotide sequence ID" value="XM_016775409.1"/>
</dbReference>
<sequence length="153" mass="16741">MSSPAPIPAITAGRLLLSLVALLTSIGCYIADWNETHVKNPNWPPHARFHNGQTMSMGLSLGLLTMYFAWRPVLVKEKGIGERQCITIAAVLGSLYYVTGMSGILYPGAKWLDPEFGEGAPQVRIFVGVAGMAWAGWGLEMRRLAAERKVKRV</sequence>
<gene>
    <name evidence="3" type="ORF">Z520_04905</name>
</gene>
<feature type="transmembrane region" description="Helical" evidence="1">
    <location>
        <begin position="54"/>
        <end position="74"/>
    </location>
</feature>
<protein>
    <recommendedName>
        <fullName evidence="5">Acetyltransferase</fullName>
    </recommendedName>
</protein>
<dbReference type="Pfam" id="PF20345">
    <property type="entry name" value="DUF6640"/>
    <property type="match status" value="1"/>
</dbReference>
<dbReference type="STRING" id="1442371.A0A0D2K865"/>
<keyword evidence="1" id="KW-0472">Membrane</keyword>